<dbReference type="Proteomes" id="UP001185092">
    <property type="component" value="Unassembled WGS sequence"/>
</dbReference>
<sequence>MKKNKLYLFAILILLMANACQSNKSKKEKVDETPFPATNDIEAIAETPFNLKSQSGPIKFVSGILAEYNSHQDDKWVTDNIFILRDNQRSIYLIPASQFDVNQLNHDFEDVIVLKFDDETSVYKRLHQFIYRSADSVKTSTYSISTHLTNKEGDLYQGNVKFVSDNQTQDTSYLDFNAIQLYDLGNIPAKHHGGE</sequence>
<keyword evidence="1" id="KW-0732">Signal</keyword>
<proteinExistence type="predicted"/>
<organism evidence="2 3">
    <name type="scientific">Aureibacter tunicatorum</name>
    <dbReference type="NCBI Taxonomy" id="866807"/>
    <lineage>
        <taxon>Bacteria</taxon>
        <taxon>Pseudomonadati</taxon>
        <taxon>Bacteroidota</taxon>
        <taxon>Cytophagia</taxon>
        <taxon>Cytophagales</taxon>
        <taxon>Persicobacteraceae</taxon>
        <taxon>Aureibacter</taxon>
    </lineage>
</organism>
<evidence type="ECO:0000256" key="1">
    <source>
        <dbReference type="SAM" id="SignalP"/>
    </source>
</evidence>
<feature type="chain" id="PRO_5042128312" description="Lipoprotein" evidence="1">
    <location>
        <begin position="20"/>
        <end position="195"/>
    </location>
</feature>
<dbReference type="RefSeq" id="WP_309937789.1">
    <property type="nucleotide sequence ID" value="NZ_AP025305.1"/>
</dbReference>
<reference evidence="2" key="1">
    <citation type="submission" date="2023-07" db="EMBL/GenBank/DDBJ databases">
        <title>Genomic Encyclopedia of Type Strains, Phase IV (KMG-IV): sequencing the most valuable type-strain genomes for metagenomic binning, comparative biology and taxonomic classification.</title>
        <authorList>
            <person name="Goeker M."/>
        </authorList>
    </citation>
    <scope>NUCLEOTIDE SEQUENCE</scope>
    <source>
        <strain evidence="2">DSM 26174</strain>
    </source>
</reference>
<accession>A0AAE3XKQ5</accession>
<dbReference type="AlphaFoldDB" id="A0AAE3XKQ5"/>
<protein>
    <recommendedName>
        <fullName evidence="4">Lipoprotein</fullName>
    </recommendedName>
</protein>
<keyword evidence="3" id="KW-1185">Reference proteome</keyword>
<comment type="caution">
    <text evidence="2">The sequence shown here is derived from an EMBL/GenBank/DDBJ whole genome shotgun (WGS) entry which is preliminary data.</text>
</comment>
<evidence type="ECO:0000313" key="3">
    <source>
        <dbReference type="Proteomes" id="UP001185092"/>
    </source>
</evidence>
<dbReference type="EMBL" id="JAVDQD010000001">
    <property type="protein sequence ID" value="MDR6238310.1"/>
    <property type="molecule type" value="Genomic_DNA"/>
</dbReference>
<name>A0AAE3XKQ5_9BACT</name>
<feature type="signal peptide" evidence="1">
    <location>
        <begin position="1"/>
        <end position="19"/>
    </location>
</feature>
<evidence type="ECO:0000313" key="2">
    <source>
        <dbReference type="EMBL" id="MDR6238310.1"/>
    </source>
</evidence>
<gene>
    <name evidence="2" type="ORF">HNQ88_001286</name>
</gene>
<evidence type="ECO:0008006" key="4">
    <source>
        <dbReference type="Google" id="ProtNLM"/>
    </source>
</evidence>